<evidence type="ECO:0000256" key="11">
    <source>
        <dbReference type="HAMAP-Rule" id="MF_00392"/>
    </source>
</evidence>
<evidence type="ECO:0000313" key="13">
    <source>
        <dbReference type="EMBL" id="RRN45474.1"/>
    </source>
</evidence>
<comment type="function">
    <text evidence="1 11">Condensation of UDP-2,3-diacylglucosamine and 2,3-diacylglucosamine-1-phosphate to form lipid A disaccharide, a precursor of lipid A, a phosphorylated glycolipid that anchors the lipopolysaccharide to the outer membrane of the cell.</text>
</comment>
<evidence type="ECO:0000256" key="6">
    <source>
        <dbReference type="ARBA" id="ARBA00022556"/>
    </source>
</evidence>
<dbReference type="SUPFAM" id="SSF53756">
    <property type="entry name" value="UDP-Glycosyltransferase/glycogen phosphorylase"/>
    <property type="match status" value="1"/>
</dbReference>
<dbReference type="GO" id="GO:0009245">
    <property type="term" value="P:lipid A biosynthetic process"/>
    <property type="evidence" value="ECO:0007669"/>
    <property type="project" value="UniProtKB-UniRule"/>
</dbReference>
<dbReference type="EC" id="2.4.1.182" evidence="3 11"/>
<evidence type="ECO:0000256" key="4">
    <source>
        <dbReference type="ARBA" id="ARBA00020902"/>
    </source>
</evidence>
<evidence type="ECO:0000256" key="3">
    <source>
        <dbReference type="ARBA" id="ARBA00012687"/>
    </source>
</evidence>
<evidence type="ECO:0000256" key="5">
    <source>
        <dbReference type="ARBA" id="ARBA00022516"/>
    </source>
</evidence>
<dbReference type="GO" id="GO:0016020">
    <property type="term" value="C:membrane"/>
    <property type="evidence" value="ECO:0007669"/>
    <property type="project" value="GOC"/>
</dbReference>
<dbReference type="Pfam" id="PF02684">
    <property type="entry name" value="LpxB"/>
    <property type="match status" value="1"/>
</dbReference>
<evidence type="ECO:0000256" key="7">
    <source>
        <dbReference type="ARBA" id="ARBA00022676"/>
    </source>
</evidence>
<keyword evidence="6 11" id="KW-0441">Lipid A biosynthesis</keyword>
<keyword evidence="8 11" id="KW-0808">Transferase</keyword>
<evidence type="ECO:0000256" key="8">
    <source>
        <dbReference type="ARBA" id="ARBA00022679"/>
    </source>
</evidence>
<dbReference type="Proteomes" id="UP000270261">
    <property type="component" value="Unassembled WGS sequence"/>
</dbReference>
<dbReference type="InterPro" id="IPR003835">
    <property type="entry name" value="Glyco_trans_19"/>
</dbReference>
<dbReference type="HAMAP" id="MF_00392">
    <property type="entry name" value="LpxB"/>
    <property type="match status" value="1"/>
</dbReference>
<dbReference type="AlphaFoldDB" id="A0A3R8LS34"/>
<evidence type="ECO:0000256" key="2">
    <source>
        <dbReference type="ARBA" id="ARBA00007868"/>
    </source>
</evidence>
<keyword evidence="14" id="KW-1185">Reference proteome</keyword>
<keyword evidence="7 11" id="KW-0328">Glycosyltransferase</keyword>
<feature type="region of interest" description="Disordered" evidence="12">
    <location>
        <begin position="29"/>
        <end position="63"/>
    </location>
</feature>
<organism evidence="13 14">
    <name type="scientific">Lautropia dentalis</name>
    <dbReference type="NCBI Taxonomy" id="2490857"/>
    <lineage>
        <taxon>Bacteria</taxon>
        <taxon>Pseudomonadati</taxon>
        <taxon>Pseudomonadota</taxon>
        <taxon>Betaproteobacteria</taxon>
        <taxon>Burkholderiales</taxon>
        <taxon>Burkholderiaceae</taxon>
        <taxon>Lautropia</taxon>
    </lineage>
</organism>
<keyword evidence="5 11" id="KW-0444">Lipid biosynthesis</keyword>
<feature type="compositionally biased region" description="Low complexity" evidence="12">
    <location>
        <begin position="33"/>
        <end position="51"/>
    </location>
</feature>
<dbReference type="OrthoDB" id="9801642at2"/>
<comment type="caution">
    <text evidence="13">The sequence shown here is derived from an EMBL/GenBank/DDBJ whole genome shotgun (WGS) entry which is preliminary data.</text>
</comment>
<sequence>MSTRIGMVAGEASGDLLAASVLQYWQQQKPRQAAVPPSDASSSDIPSDPAPGEAASAPDVMSPASSGNLMQTAGIGGPRMQAAGFDAWWPSDLLAVHGYAEAFKVLPKLLWIRRQLAQRLLDWPARGFIGVDAPDFNLGLETRLRAAGVRTWHFVSPSIWAWRRERIEKIRQAADHMLLIFPFEEAIYREAGIPATYCGHPLADQIPFHPDQGAARAELGLAAQGTVIALMPGSRHAEVEHLAPVFLAAAVLLHRQHPDWHFILPAAGDARHAQLRALIDTDPAWQKLPLQLLHGQSHTALAACDQTLIASGTATLEAALYKRPMVIAYRMSPFSYRLMKGRNYQPWFGLPNILAGEFLVPEFIQDAATPEVLARAISQQHDDAAGCDRLRTRFAAMHHELARDCARRVADTVMNDLA</sequence>
<reference evidence="13 14" key="1">
    <citation type="submission" date="2018-11" db="EMBL/GenBank/DDBJ databases">
        <title>Genome sequencing of Lautropia sp. KCOM 2505 (= ChDC F240).</title>
        <authorList>
            <person name="Kook J.-K."/>
            <person name="Park S.-N."/>
            <person name="Lim Y.K."/>
        </authorList>
    </citation>
    <scope>NUCLEOTIDE SEQUENCE [LARGE SCALE GENOMIC DNA]</scope>
    <source>
        <strain evidence="13 14">KCOM 2505</strain>
    </source>
</reference>
<dbReference type="UniPathway" id="UPA00973"/>
<comment type="similarity">
    <text evidence="2 11">Belongs to the LpxB family.</text>
</comment>
<gene>
    <name evidence="11 13" type="primary">lpxB</name>
    <name evidence="13" type="ORF">EHV23_04590</name>
</gene>
<dbReference type="GO" id="GO:0008915">
    <property type="term" value="F:lipid-A-disaccharide synthase activity"/>
    <property type="evidence" value="ECO:0007669"/>
    <property type="project" value="UniProtKB-UniRule"/>
</dbReference>
<dbReference type="PANTHER" id="PTHR30372">
    <property type="entry name" value="LIPID-A-DISACCHARIDE SYNTHASE"/>
    <property type="match status" value="1"/>
</dbReference>
<proteinExistence type="inferred from homology"/>
<evidence type="ECO:0000256" key="1">
    <source>
        <dbReference type="ARBA" id="ARBA00002056"/>
    </source>
</evidence>
<dbReference type="NCBIfam" id="TIGR00215">
    <property type="entry name" value="lpxB"/>
    <property type="match status" value="1"/>
</dbReference>
<evidence type="ECO:0000313" key="14">
    <source>
        <dbReference type="Proteomes" id="UP000270261"/>
    </source>
</evidence>
<evidence type="ECO:0000256" key="10">
    <source>
        <dbReference type="ARBA" id="ARBA00048975"/>
    </source>
</evidence>
<dbReference type="RefSeq" id="WP_125094903.1">
    <property type="nucleotide sequence ID" value="NZ_RRUE01000001.1"/>
</dbReference>
<dbReference type="EMBL" id="RRUE01000001">
    <property type="protein sequence ID" value="RRN45474.1"/>
    <property type="molecule type" value="Genomic_DNA"/>
</dbReference>
<comment type="catalytic activity">
    <reaction evidence="10 11">
        <text>a lipid X + a UDP-2-N,3-O-bis[(3R)-3-hydroxyacyl]-alpha-D-glucosamine = a lipid A disaccharide + UDP + H(+)</text>
        <dbReference type="Rhea" id="RHEA:67828"/>
        <dbReference type="ChEBI" id="CHEBI:15378"/>
        <dbReference type="ChEBI" id="CHEBI:58223"/>
        <dbReference type="ChEBI" id="CHEBI:137748"/>
        <dbReference type="ChEBI" id="CHEBI:176338"/>
        <dbReference type="ChEBI" id="CHEBI:176343"/>
        <dbReference type="EC" id="2.4.1.182"/>
    </reaction>
</comment>
<protein>
    <recommendedName>
        <fullName evidence="4 11">Lipid-A-disaccharide synthase</fullName>
        <ecNumber evidence="3 11">2.4.1.182</ecNumber>
    </recommendedName>
</protein>
<dbReference type="GO" id="GO:0005543">
    <property type="term" value="F:phospholipid binding"/>
    <property type="evidence" value="ECO:0007669"/>
    <property type="project" value="TreeGrafter"/>
</dbReference>
<name>A0A3R8LS34_9BURK</name>
<accession>A0A3R8LS34</accession>
<keyword evidence="9 11" id="KW-0443">Lipid metabolism</keyword>
<evidence type="ECO:0000256" key="9">
    <source>
        <dbReference type="ARBA" id="ARBA00023098"/>
    </source>
</evidence>
<comment type="pathway">
    <text evidence="11">Bacterial outer membrane biogenesis; LPS lipid A biosynthesis.</text>
</comment>
<dbReference type="PANTHER" id="PTHR30372:SF4">
    <property type="entry name" value="LIPID-A-DISACCHARIDE SYNTHASE, MITOCHONDRIAL-RELATED"/>
    <property type="match status" value="1"/>
</dbReference>
<evidence type="ECO:0000256" key="12">
    <source>
        <dbReference type="SAM" id="MobiDB-lite"/>
    </source>
</evidence>